<reference evidence="2 3" key="1">
    <citation type="submission" date="2018-11" db="EMBL/GenBank/DDBJ databases">
        <authorList>
            <consortium name="Pathogen Informatics"/>
        </authorList>
    </citation>
    <scope>NUCLEOTIDE SEQUENCE [LARGE SCALE GENOMIC DNA]</scope>
</reference>
<protein>
    <submittedName>
        <fullName evidence="4">Cadherin domain-containing protein</fullName>
    </submittedName>
</protein>
<gene>
    <name evidence="2" type="ORF">HPBE_LOCUS26382</name>
</gene>
<evidence type="ECO:0000313" key="4">
    <source>
        <dbReference type="WBParaSite" id="HPBE_0002638301-mRNA-1"/>
    </source>
</evidence>
<reference evidence="4" key="2">
    <citation type="submission" date="2019-09" db="UniProtKB">
        <authorList>
            <consortium name="WormBaseParasite"/>
        </authorList>
    </citation>
    <scope>IDENTIFICATION</scope>
</reference>
<evidence type="ECO:0000313" key="3">
    <source>
        <dbReference type="Proteomes" id="UP000050761"/>
    </source>
</evidence>
<evidence type="ECO:0000256" key="1">
    <source>
        <dbReference type="SAM" id="MobiDB-lite"/>
    </source>
</evidence>
<dbReference type="EMBL" id="UZAH01039857">
    <property type="protein sequence ID" value="VDP57317.1"/>
    <property type="molecule type" value="Genomic_DNA"/>
</dbReference>
<dbReference type="WBParaSite" id="HPBE_0002638301-mRNA-1">
    <property type="protein sequence ID" value="HPBE_0002638301-mRNA-1"/>
    <property type="gene ID" value="HPBE_0002638301"/>
</dbReference>
<name>A0A183GUL3_HELPZ</name>
<dbReference type="AlphaFoldDB" id="A0A183GUL3"/>
<sequence>MEHRLDHSVRMCDASGVVMSFAAVVEVRMKEVNDPPREDMSYECRAQVVNPGQSDMVNSQGVEFHEGAHSRGAYPGPDGGLKGAADTGPKIRDHACDVMENRVESQEMHAVDDSELMQTTLVKIQTQGIPRL</sequence>
<dbReference type="Proteomes" id="UP000050761">
    <property type="component" value="Unassembled WGS sequence"/>
</dbReference>
<accession>A0A183GUL3</accession>
<feature type="region of interest" description="Disordered" evidence="1">
    <location>
        <begin position="65"/>
        <end position="90"/>
    </location>
</feature>
<accession>A0A3P8DZS4</accession>
<proteinExistence type="predicted"/>
<keyword evidence="3" id="KW-1185">Reference proteome</keyword>
<evidence type="ECO:0000313" key="2">
    <source>
        <dbReference type="EMBL" id="VDP57317.1"/>
    </source>
</evidence>
<organism evidence="3 4">
    <name type="scientific">Heligmosomoides polygyrus</name>
    <name type="common">Parasitic roundworm</name>
    <dbReference type="NCBI Taxonomy" id="6339"/>
    <lineage>
        <taxon>Eukaryota</taxon>
        <taxon>Metazoa</taxon>
        <taxon>Ecdysozoa</taxon>
        <taxon>Nematoda</taxon>
        <taxon>Chromadorea</taxon>
        <taxon>Rhabditida</taxon>
        <taxon>Rhabditina</taxon>
        <taxon>Rhabditomorpha</taxon>
        <taxon>Strongyloidea</taxon>
        <taxon>Heligmosomidae</taxon>
        <taxon>Heligmosomoides</taxon>
    </lineage>
</organism>